<feature type="domain" description="DUF4365" evidence="1">
    <location>
        <begin position="13"/>
        <end position="102"/>
    </location>
</feature>
<proteinExistence type="predicted"/>
<dbReference type="STRING" id="31964.CMS2645"/>
<dbReference type="eggNOG" id="COG0457">
    <property type="taxonomic scope" value="Bacteria"/>
</dbReference>
<protein>
    <recommendedName>
        <fullName evidence="1">DUF4365 domain-containing protein</fullName>
    </recommendedName>
</protein>
<name>B0RIT5_CLASE</name>
<evidence type="ECO:0000313" key="2">
    <source>
        <dbReference type="EMBL" id="CAQ02720.1"/>
    </source>
</evidence>
<sequence>MPGRPQSHDNAEKSRRAFEERLPASWTFTAPTGDYGVDGDIEVFEAGFATGMHFLVQLKSVERLAGAPKKAIKNATRNYWAALDLPTLIVLWEAASGRIWWKWAHLVDDWGADPANKELTVIFEDEWSADTPNVVLDEVRAQRALKKVTRVSRSLWQ</sequence>
<keyword evidence="3" id="KW-1185">Reference proteome</keyword>
<evidence type="ECO:0000259" key="1">
    <source>
        <dbReference type="Pfam" id="PF14280"/>
    </source>
</evidence>
<dbReference type="RefSeq" id="WP_012299894.1">
    <property type="nucleotide sequence ID" value="NC_010407.1"/>
</dbReference>
<dbReference type="AlphaFoldDB" id="B0RIT5"/>
<dbReference type="Proteomes" id="UP000001318">
    <property type="component" value="Chromosome"/>
</dbReference>
<dbReference type="HOGENOM" id="CLU_1674811_0_0_11"/>
<dbReference type="KEGG" id="cms:CMS2645"/>
<accession>B0RIT5</accession>
<reference evidence="2 3" key="1">
    <citation type="journal article" date="2008" name="J. Bacteriol.">
        <title>Genome of the actinomycete plant pathogen Clavibacter michiganensis subsp. sepedonicus suggests recent niche adaptation.</title>
        <authorList>
            <person name="Bentley S.D."/>
            <person name="Corton C."/>
            <person name="Brown S.E."/>
            <person name="Barron A."/>
            <person name="Clark L."/>
            <person name="Doggett J."/>
            <person name="Harris B."/>
            <person name="Ormond D."/>
            <person name="Quail M.A."/>
            <person name="May G."/>
            <person name="Francis D."/>
            <person name="Knudson D."/>
            <person name="Parkhill J."/>
            <person name="Ishimaru C.A."/>
        </authorList>
    </citation>
    <scope>NUCLEOTIDE SEQUENCE [LARGE SCALE GENOMIC DNA]</scope>
    <source>
        <strain evidence="3">ATCC 33113 / DSM 20744 / JCM 9667 / LMG 2889 / ICMP 2535 / C-1</strain>
    </source>
</reference>
<dbReference type="GeneID" id="32917170"/>
<dbReference type="InterPro" id="IPR025375">
    <property type="entry name" value="DUF4365"/>
</dbReference>
<organism evidence="2 3">
    <name type="scientific">Clavibacter sepedonicus</name>
    <name type="common">Clavibacter michiganensis subsp. sepedonicus</name>
    <dbReference type="NCBI Taxonomy" id="31964"/>
    <lineage>
        <taxon>Bacteria</taxon>
        <taxon>Bacillati</taxon>
        <taxon>Actinomycetota</taxon>
        <taxon>Actinomycetes</taxon>
        <taxon>Micrococcales</taxon>
        <taxon>Microbacteriaceae</taxon>
        <taxon>Clavibacter</taxon>
    </lineage>
</organism>
<dbReference type="Pfam" id="PF14280">
    <property type="entry name" value="DUF4365"/>
    <property type="match status" value="1"/>
</dbReference>
<gene>
    <name evidence="2" type="ordered locus">CMS2645</name>
</gene>
<evidence type="ECO:0000313" key="3">
    <source>
        <dbReference type="Proteomes" id="UP000001318"/>
    </source>
</evidence>
<dbReference type="EMBL" id="AM849034">
    <property type="protein sequence ID" value="CAQ02720.1"/>
    <property type="molecule type" value="Genomic_DNA"/>
</dbReference>